<keyword evidence="4" id="KW-0378">Hydrolase</keyword>
<comment type="similarity">
    <text evidence="1">Belongs to the isochorismatase family.</text>
</comment>
<dbReference type="Proteomes" id="UP001162734">
    <property type="component" value="Chromosome"/>
</dbReference>
<evidence type="ECO:0000256" key="7">
    <source>
        <dbReference type="ARBA" id="ARBA00043224"/>
    </source>
</evidence>
<keyword evidence="3" id="KW-0479">Metal-binding</keyword>
<dbReference type="RefSeq" id="WP_248343590.1">
    <property type="nucleotide sequence ID" value="NZ_AP025592.1"/>
</dbReference>
<dbReference type="PANTHER" id="PTHR11080">
    <property type="entry name" value="PYRAZINAMIDASE/NICOTINAMIDASE"/>
    <property type="match status" value="1"/>
</dbReference>
<evidence type="ECO:0000256" key="4">
    <source>
        <dbReference type="ARBA" id="ARBA00022801"/>
    </source>
</evidence>
<dbReference type="Gene3D" id="3.40.50.850">
    <property type="entry name" value="Isochorismatase-like"/>
    <property type="match status" value="1"/>
</dbReference>
<keyword evidence="2" id="KW-0662">Pyridine nucleotide biosynthesis</keyword>
<protein>
    <recommendedName>
        <fullName evidence="6">nicotinamidase</fullName>
        <ecNumber evidence="6">3.5.1.19</ecNumber>
    </recommendedName>
    <alternativeName>
        <fullName evidence="7">Nicotinamide deamidase</fullName>
    </alternativeName>
</protein>
<evidence type="ECO:0000259" key="8">
    <source>
        <dbReference type="Pfam" id="PF00857"/>
    </source>
</evidence>
<reference evidence="10" key="1">
    <citation type="journal article" date="2022" name="Int. J. Syst. Evol. Microbiol.">
        <title>Anaeromyxobacter oryzae sp. nov., Anaeromyxobacter diazotrophicus sp. nov. and Anaeromyxobacter paludicola sp. nov., isolated from paddy soils.</title>
        <authorList>
            <person name="Itoh H."/>
            <person name="Xu Z."/>
            <person name="Mise K."/>
            <person name="Masuda Y."/>
            <person name="Ushijima N."/>
            <person name="Hayakawa C."/>
            <person name="Shiratori Y."/>
            <person name="Senoo K."/>
        </authorList>
    </citation>
    <scope>NUCLEOTIDE SEQUENCE [LARGE SCALE GENOMIC DNA]</scope>
    <source>
        <strain evidence="10">Red630</strain>
    </source>
</reference>
<evidence type="ECO:0000256" key="3">
    <source>
        <dbReference type="ARBA" id="ARBA00022723"/>
    </source>
</evidence>
<feature type="domain" description="Isochorismatase-like" evidence="8">
    <location>
        <begin position="9"/>
        <end position="209"/>
    </location>
</feature>
<proteinExistence type="inferred from homology"/>
<sequence>MTVDPARDALLVVDVQGDFLPGGALAVPHGDAVVEPIRRLLPRFGTVVATQDFHPPGHVSFASASGAAPYAAGRTADGREQTFWPDHCVAGTPGAALGPGLAADLDRFATLVLRKGTRQDTDSYSAFRENLDPAGRRPSTGLGAWLGARGVRRVVVAGLALDFCVGWTARDAVAEGFQAGVYLPGARAVFPEHDARTLAELEAAGVAILRAPL</sequence>
<evidence type="ECO:0000256" key="1">
    <source>
        <dbReference type="ARBA" id="ARBA00006336"/>
    </source>
</evidence>
<evidence type="ECO:0000313" key="10">
    <source>
        <dbReference type="Proteomes" id="UP001162734"/>
    </source>
</evidence>
<dbReference type="Pfam" id="PF00857">
    <property type="entry name" value="Isochorismatase"/>
    <property type="match status" value="1"/>
</dbReference>
<dbReference type="CDD" id="cd01011">
    <property type="entry name" value="nicotinamidase"/>
    <property type="match status" value="1"/>
</dbReference>
<dbReference type="SUPFAM" id="SSF52499">
    <property type="entry name" value="Isochorismatase-like hydrolases"/>
    <property type="match status" value="1"/>
</dbReference>
<dbReference type="EC" id="3.5.1.19" evidence="6"/>
<accession>A0ABN6N1B3</accession>
<name>A0ABN6N1B3_9BACT</name>
<evidence type="ECO:0000256" key="2">
    <source>
        <dbReference type="ARBA" id="ARBA00022642"/>
    </source>
</evidence>
<comment type="pathway">
    <text evidence="5">Cofactor biosynthesis; nicotinate biosynthesis; nicotinate from nicotinamide: step 1/1.</text>
</comment>
<evidence type="ECO:0000313" key="9">
    <source>
        <dbReference type="EMBL" id="BDG07010.1"/>
    </source>
</evidence>
<evidence type="ECO:0000256" key="6">
    <source>
        <dbReference type="ARBA" id="ARBA00039017"/>
    </source>
</evidence>
<dbReference type="InterPro" id="IPR036380">
    <property type="entry name" value="Isochorismatase-like_sf"/>
</dbReference>
<dbReference type="InterPro" id="IPR000868">
    <property type="entry name" value="Isochorismatase-like_dom"/>
</dbReference>
<keyword evidence="10" id="KW-1185">Reference proteome</keyword>
<dbReference type="PANTHER" id="PTHR11080:SF2">
    <property type="entry name" value="LD05707P"/>
    <property type="match status" value="1"/>
</dbReference>
<organism evidence="9 10">
    <name type="scientific">Anaeromyxobacter paludicola</name>
    <dbReference type="NCBI Taxonomy" id="2918171"/>
    <lineage>
        <taxon>Bacteria</taxon>
        <taxon>Pseudomonadati</taxon>
        <taxon>Myxococcota</taxon>
        <taxon>Myxococcia</taxon>
        <taxon>Myxococcales</taxon>
        <taxon>Cystobacterineae</taxon>
        <taxon>Anaeromyxobacteraceae</taxon>
        <taxon>Anaeromyxobacter</taxon>
    </lineage>
</organism>
<dbReference type="EMBL" id="AP025592">
    <property type="protein sequence ID" value="BDG07010.1"/>
    <property type="molecule type" value="Genomic_DNA"/>
</dbReference>
<gene>
    <name evidence="9" type="ORF">AMPC_01230</name>
</gene>
<dbReference type="InterPro" id="IPR052347">
    <property type="entry name" value="Isochorismatase_Nicotinamidase"/>
</dbReference>
<evidence type="ECO:0000256" key="5">
    <source>
        <dbReference type="ARBA" id="ARBA00037900"/>
    </source>
</evidence>